<dbReference type="InterPro" id="IPR018276">
    <property type="entry name" value="DDA1_dom"/>
</dbReference>
<proteinExistence type="inferred from homology"/>
<sequence length="136" mass="15365">MGSLFGDWPSFDPHNFSQLQPSDPSSPSSCRVQAVILLDTVLLNQARFKCMFRKIGLTSLMYILILLRMTPATYHPTHSRTLPPPDQVITTDAKNILLRHIYQRAEEKDLRPKRAAPEHLVPEHGCKQPRASSSSC</sequence>
<evidence type="ECO:0000313" key="5">
    <source>
        <dbReference type="Proteomes" id="UP000594261"/>
    </source>
</evidence>
<feature type="domain" description="DET1- and DDB1-associated protein 1" evidence="3">
    <location>
        <begin position="3"/>
        <end position="31"/>
    </location>
</feature>
<dbReference type="GO" id="GO:0080008">
    <property type="term" value="C:Cul4-RING E3 ubiquitin ligase complex"/>
    <property type="evidence" value="ECO:0007669"/>
    <property type="project" value="TreeGrafter"/>
</dbReference>
<dbReference type="FunCoup" id="A0A7N2N4S6">
    <property type="interactions" value="1871"/>
</dbReference>
<dbReference type="InParanoid" id="A0A7N2N4S6"/>
<dbReference type="OMA" id="YQHAEEK"/>
<dbReference type="AlphaFoldDB" id="A0A7N2N4S6"/>
<organism evidence="4 5">
    <name type="scientific">Quercus lobata</name>
    <name type="common">Valley oak</name>
    <dbReference type="NCBI Taxonomy" id="97700"/>
    <lineage>
        <taxon>Eukaryota</taxon>
        <taxon>Viridiplantae</taxon>
        <taxon>Streptophyta</taxon>
        <taxon>Embryophyta</taxon>
        <taxon>Tracheophyta</taxon>
        <taxon>Spermatophyta</taxon>
        <taxon>Magnoliopsida</taxon>
        <taxon>eudicotyledons</taxon>
        <taxon>Gunneridae</taxon>
        <taxon>Pentapetalae</taxon>
        <taxon>rosids</taxon>
        <taxon>fabids</taxon>
        <taxon>Fagales</taxon>
        <taxon>Fagaceae</taxon>
        <taxon>Quercus</taxon>
    </lineage>
</organism>
<dbReference type="InterPro" id="IPR033575">
    <property type="entry name" value="DDA1-like"/>
</dbReference>
<reference evidence="4 5" key="1">
    <citation type="journal article" date="2016" name="G3 (Bethesda)">
        <title>First Draft Assembly and Annotation of the Genome of a California Endemic Oak Quercus lobata Nee (Fagaceae).</title>
        <authorList>
            <person name="Sork V.L."/>
            <person name="Fitz-Gibbon S.T."/>
            <person name="Puiu D."/>
            <person name="Crepeau M."/>
            <person name="Gugger P.F."/>
            <person name="Sherman R."/>
            <person name="Stevens K."/>
            <person name="Langley C.H."/>
            <person name="Pellegrini M."/>
            <person name="Salzberg S.L."/>
        </authorList>
    </citation>
    <scope>NUCLEOTIDE SEQUENCE [LARGE SCALE GENOMIC DNA]</scope>
    <source>
        <strain evidence="4 5">cv. SW786</strain>
    </source>
</reference>
<dbReference type="Pfam" id="PF10172">
    <property type="entry name" value="DDA1"/>
    <property type="match status" value="2"/>
</dbReference>
<evidence type="ECO:0000313" key="4">
    <source>
        <dbReference type="EnsemblPlants" id="QL12p031804:mrna"/>
    </source>
</evidence>
<feature type="compositionally biased region" description="Basic and acidic residues" evidence="2">
    <location>
        <begin position="108"/>
        <end position="126"/>
    </location>
</feature>
<dbReference type="Gramene" id="QL12p031804:mrna">
    <property type="protein sequence ID" value="QL12p031804:mrna"/>
    <property type="gene ID" value="QL12p031804"/>
</dbReference>
<name>A0A7N2N4S6_QUELO</name>
<dbReference type="GO" id="GO:0032436">
    <property type="term" value="P:positive regulation of proteasomal ubiquitin-dependent protein catabolic process"/>
    <property type="evidence" value="ECO:0007669"/>
    <property type="project" value="TreeGrafter"/>
</dbReference>
<dbReference type="PANTHER" id="PTHR31879">
    <property type="entry name" value="DET1- AND DDB1-ASSOCIATED PROTEIN 1"/>
    <property type="match status" value="1"/>
</dbReference>
<evidence type="ECO:0000256" key="1">
    <source>
        <dbReference type="ARBA" id="ARBA00008042"/>
    </source>
</evidence>
<protein>
    <recommendedName>
        <fullName evidence="3">DET1- and DDB1-associated protein 1 domain-containing protein</fullName>
    </recommendedName>
</protein>
<feature type="region of interest" description="Disordered" evidence="2">
    <location>
        <begin position="108"/>
        <end position="136"/>
    </location>
</feature>
<comment type="similarity">
    <text evidence="1">Belongs to the DDA1 family.</text>
</comment>
<reference evidence="4" key="2">
    <citation type="submission" date="2021-01" db="UniProtKB">
        <authorList>
            <consortium name="EnsemblPlants"/>
        </authorList>
    </citation>
    <scope>IDENTIFICATION</scope>
</reference>
<dbReference type="Proteomes" id="UP000594261">
    <property type="component" value="Chromosome 12"/>
</dbReference>
<keyword evidence="5" id="KW-1185">Reference proteome</keyword>
<dbReference type="EnsemblPlants" id="QL12p031804:mrna">
    <property type="protein sequence ID" value="QL12p031804:mrna"/>
    <property type="gene ID" value="QL12p031804"/>
</dbReference>
<dbReference type="PANTHER" id="PTHR31879:SF8">
    <property type="entry name" value="DET1- AND DDB1-ASSOCIATED PROTEIN 1"/>
    <property type="match status" value="1"/>
</dbReference>
<accession>A0A7N2N4S6</accession>
<dbReference type="EMBL" id="LRBV02000012">
    <property type="status" value="NOT_ANNOTATED_CDS"/>
    <property type="molecule type" value="Genomic_DNA"/>
</dbReference>
<evidence type="ECO:0000256" key="2">
    <source>
        <dbReference type="SAM" id="MobiDB-lite"/>
    </source>
</evidence>
<feature type="domain" description="DET1- and DDB1-associated protein 1" evidence="3">
    <location>
        <begin position="68"/>
        <end position="107"/>
    </location>
</feature>
<evidence type="ECO:0000259" key="3">
    <source>
        <dbReference type="Pfam" id="PF10172"/>
    </source>
</evidence>